<evidence type="ECO:0000313" key="3">
    <source>
        <dbReference type="Proteomes" id="UP000018763"/>
    </source>
</evidence>
<proteinExistence type="predicted"/>
<dbReference type="AlphaFoldDB" id="V5XCJ3"/>
<dbReference type="RefSeq" id="WP_023985923.1">
    <property type="nucleotide sequence ID" value="NC_023036.2"/>
</dbReference>
<dbReference type="GeneID" id="43451158"/>
<sequence>MASILGLGMTHYPMLLSPNAQMSMLLRGTLSDPDIPAEHKDPANWPELGRREWSDDFGLAAAADHRAALLEALRICRRELDEFEPDVVLVWGDDQYENFREEVVPPFCVLAYPDTQVEPFGVLRRFGAPNIWNLPDDTTYTMRGAQAVAKGVVSDVLAAGFDCAYSYQPRQGIHFPHSFANTQTFLDYENAGRKFPYPILPIAVNCYGELVIARRGGMAKFAEILRTEVVDPPGPSPLRCFELGRAIAQSIQNTDLRVAMIASSSWSHAFLNDKDWHIRPDMASDRRLYAALTEGDLDTWKSVTGKQIVEAGQHEMLNWFCLLGAMDALDMKLTWSDFVETEIFNSNKAFAVYH</sequence>
<keyword evidence="2" id="KW-0560">Oxidoreductase</keyword>
<evidence type="ECO:0000313" key="2">
    <source>
        <dbReference type="EMBL" id="AHC26150.1"/>
    </source>
</evidence>
<feature type="domain" description="Extradiol ring-cleavage dioxygenase class III enzyme subunit B" evidence="1">
    <location>
        <begin position="229"/>
        <end position="350"/>
    </location>
</feature>
<reference evidence="2 3" key="1">
    <citation type="journal article" date="2014" name="Genome Announc.">
        <title>Complete Genome Sequence of Sterol-Transforming Mycobacterium neoaurum Strain VKM Ac-1815D.</title>
        <authorList>
            <person name="Shtratnikova V.Y."/>
            <person name="Bragin E.Y."/>
            <person name="Dovbnya D.V."/>
            <person name="Pekov Y.A."/>
            <person name="Schelkunov M.I."/>
            <person name="Strizhov N."/>
            <person name="Ivashina T.V."/>
            <person name="Ashapkin V.V."/>
            <person name="Donova M.V."/>
        </authorList>
    </citation>
    <scope>NUCLEOTIDE SEQUENCE [LARGE SCALE GENOMIC DNA]</scope>
    <source>
        <strain evidence="2 3">VKM Ac-1815D</strain>
    </source>
</reference>
<evidence type="ECO:0000259" key="1">
    <source>
        <dbReference type="Pfam" id="PF02900"/>
    </source>
</evidence>
<gene>
    <name evidence="2" type="ORF">D174_16965</name>
</gene>
<accession>V5XCJ3</accession>
<organism evidence="2 3">
    <name type="scientific">Mycolicibacterium neoaurum VKM Ac-1815D</name>
    <dbReference type="NCBI Taxonomy" id="700508"/>
    <lineage>
        <taxon>Bacteria</taxon>
        <taxon>Bacillati</taxon>
        <taxon>Actinomycetota</taxon>
        <taxon>Actinomycetes</taxon>
        <taxon>Mycobacteriales</taxon>
        <taxon>Mycobacteriaceae</taxon>
        <taxon>Mycolicibacterium</taxon>
    </lineage>
</organism>
<dbReference type="EMBL" id="CP006936">
    <property type="protein sequence ID" value="AHC26150.1"/>
    <property type="molecule type" value="Genomic_DNA"/>
</dbReference>
<dbReference type="InterPro" id="IPR004183">
    <property type="entry name" value="Xdiol_dOase_suB"/>
</dbReference>
<dbReference type="Proteomes" id="UP000018763">
    <property type="component" value="Chromosome"/>
</dbReference>
<dbReference type="KEGG" id="mne:D174_16965"/>
<dbReference type="GO" id="GO:0016702">
    <property type="term" value="F:oxidoreductase activity, acting on single donors with incorporation of molecular oxygen, incorporation of two atoms of oxygen"/>
    <property type="evidence" value="ECO:0007669"/>
    <property type="project" value="UniProtKB-ARBA"/>
</dbReference>
<dbReference type="GO" id="GO:0008198">
    <property type="term" value="F:ferrous iron binding"/>
    <property type="evidence" value="ECO:0007669"/>
    <property type="project" value="InterPro"/>
</dbReference>
<name>V5XCJ3_MYCNE</name>
<keyword evidence="3" id="KW-1185">Reference proteome</keyword>
<dbReference type="HOGENOM" id="CLU_800975_0_0_11"/>
<keyword evidence="2" id="KW-0223">Dioxygenase</keyword>
<dbReference type="eggNOG" id="COG3384">
    <property type="taxonomic scope" value="Bacteria"/>
</dbReference>
<dbReference type="Pfam" id="PF02900">
    <property type="entry name" value="LigB"/>
    <property type="match status" value="1"/>
</dbReference>
<protein>
    <submittedName>
        <fullName evidence="2">Extradiol ring-cleavage dioxygenase class III protein subunit B</fullName>
    </submittedName>
</protein>
<dbReference type="Gene3D" id="3.40.830.10">
    <property type="entry name" value="LigB-like"/>
    <property type="match status" value="1"/>
</dbReference>
<dbReference type="SUPFAM" id="SSF53213">
    <property type="entry name" value="LigB-like"/>
    <property type="match status" value="1"/>
</dbReference>